<feature type="compositionally biased region" description="Basic and acidic residues" evidence="7">
    <location>
        <begin position="150"/>
        <end position="160"/>
    </location>
</feature>
<evidence type="ECO:0000256" key="3">
    <source>
        <dbReference type="ARBA" id="ARBA00022692"/>
    </source>
</evidence>
<feature type="compositionally biased region" description="Polar residues" evidence="7">
    <location>
        <begin position="190"/>
        <end position="211"/>
    </location>
</feature>
<organism evidence="10 11">
    <name type="scientific">Galendromus occidentalis</name>
    <name type="common">western predatory mite</name>
    <dbReference type="NCBI Taxonomy" id="34638"/>
    <lineage>
        <taxon>Eukaryota</taxon>
        <taxon>Metazoa</taxon>
        <taxon>Ecdysozoa</taxon>
        <taxon>Arthropoda</taxon>
        <taxon>Chelicerata</taxon>
        <taxon>Arachnida</taxon>
        <taxon>Acari</taxon>
        <taxon>Parasitiformes</taxon>
        <taxon>Mesostigmata</taxon>
        <taxon>Gamasina</taxon>
        <taxon>Phytoseioidea</taxon>
        <taxon>Phytoseiidae</taxon>
        <taxon>Typhlodrominae</taxon>
        <taxon>Galendromus</taxon>
    </lineage>
</organism>
<feature type="transmembrane region" description="Helical" evidence="8">
    <location>
        <begin position="218"/>
        <end position="236"/>
    </location>
</feature>
<dbReference type="InterPro" id="IPR016763">
    <property type="entry name" value="VAP"/>
</dbReference>
<dbReference type="InterPro" id="IPR000535">
    <property type="entry name" value="MSP_dom"/>
</dbReference>
<dbReference type="RefSeq" id="XP_003746311.1">
    <property type="nucleotide sequence ID" value="XM_003746263.2"/>
</dbReference>
<dbReference type="FunFam" id="2.60.40.10:FF:000334">
    <property type="entry name" value="vesicle-associated membrane protein-associated protein A isoform X1"/>
    <property type="match status" value="1"/>
</dbReference>
<dbReference type="Gene3D" id="2.60.40.10">
    <property type="entry name" value="Immunoglobulins"/>
    <property type="match status" value="1"/>
</dbReference>
<evidence type="ECO:0000256" key="1">
    <source>
        <dbReference type="ARBA" id="ARBA00004211"/>
    </source>
</evidence>
<reference evidence="11" key="1">
    <citation type="submission" date="2025-08" db="UniProtKB">
        <authorList>
            <consortium name="RefSeq"/>
        </authorList>
    </citation>
    <scope>IDENTIFICATION</scope>
</reference>
<dbReference type="PANTHER" id="PTHR10809:SF6">
    <property type="entry name" value="AT11025P-RELATED"/>
    <property type="match status" value="1"/>
</dbReference>
<keyword evidence="6 8" id="KW-0472">Membrane</keyword>
<keyword evidence="4 8" id="KW-1133">Transmembrane helix</keyword>
<dbReference type="PANTHER" id="PTHR10809">
    <property type="entry name" value="VESICLE-ASSOCIATED MEMBRANE PROTEIN-ASSOCIATED PROTEIN"/>
    <property type="match status" value="1"/>
</dbReference>
<evidence type="ECO:0000259" key="9">
    <source>
        <dbReference type="PROSITE" id="PS50202"/>
    </source>
</evidence>
<dbReference type="GO" id="GO:0090158">
    <property type="term" value="P:endoplasmic reticulum membrane organization"/>
    <property type="evidence" value="ECO:0007669"/>
    <property type="project" value="TreeGrafter"/>
</dbReference>
<evidence type="ECO:0000256" key="8">
    <source>
        <dbReference type="SAM" id="Phobius"/>
    </source>
</evidence>
<evidence type="ECO:0000256" key="5">
    <source>
        <dbReference type="ARBA" id="ARBA00023054"/>
    </source>
</evidence>
<gene>
    <name evidence="11" type="primary">LOC100906170</name>
</gene>
<dbReference type="PIRSF" id="PIRSF019693">
    <property type="entry name" value="VAMP-associated"/>
    <property type="match status" value="1"/>
</dbReference>
<feature type="domain" description="MSP" evidence="9">
    <location>
        <begin position="4"/>
        <end position="121"/>
    </location>
</feature>
<evidence type="ECO:0000256" key="6">
    <source>
        <dbReference type="ARBA" id="ARBA00023136"/>
    </source>
</evidence>
<dbReference type="GO" id="GO:0005886">
    <property type="term" value="C:plasma membrane"/>
    <property type="evidence" value="ECO:0007669"/>
    <property type="project" value="TreeGrafter"/>
</dbReference>
<sequence>MDQILQLEPKNELRFRGPFQEVVTALLKLTNPSNERVCFKVKTTAPKKYCVRPNCGVIEPHRSTNVHVMLQPFEYDPQERNKHKFMVQSVFAPEGEINHDVFWKEAPKEMIMDSKLRCVFDMPGVEDEGPHAHGDEAEKEVFSPTVQHEAAPHGDSNPREEIKRLQNEVFQLRKENSTLREDGLRHRTKNPQPTETETSYNPPQSSSGPLSQVSHNTLLIYALMLIICGFILGKFIF</sequence>
<dbReference type="GO" id="GO:0033149">
    <property type="term" value="F:FFAT motif binding"/>
    <property type="evidence" value="ECO:0007669"/>
    <property type="project" value="TreeGrafter"/>
</dbReference>
<dbReference type="SUPFAM" id="SSF49354">
    <property type="entry name" value="PapD-like"/>
    <property type="match status" value="1"/>
</dbReference>
<dbReference type="AlphaFoldDB" id="A0AAJ6QUL0"/>
<keyword evidence="5" id="KW-0175">Coiled coil</keyword>
<evidence type="ECO:0000313" key="10">
    <source>
        <dbReference type="Proteomes" id="UP000694867"/>
    </source>
</evidence>
<comment type="subcellular location">
    <subcellularLocation>
        <location evidence="1">Membrane</location>
        <topology evidence="1">Single-pass type IV membrane protein</topology>
    </subcellularLocation>
</comment>
<evidence type="ECO:0000256" key="2">
    <source>
        <dbReference type="ARBA" id="ARBA00008932"/>
    </source>
</evidence>
<evidence type="ECO:0000256" key="4">
    <source>
        <dbReference type="ARBA" id="ARBA00022989"/>
    </source>
</evidence>
<dbReference type="GeneID" id="100906170"/>
<feature type="compositionally biased region" description="Basic and acidic residues" evidence="7">
    <location>
        <begin position="175"/>
        <end position="185"/>
    </location>
</feature>
<keyword evidence="10" id="KW-1185">Reference proteome</keyword>
<protein>
    <submittedName>
        <fullName evidence="11">Vesicle-associated membrane protein/synaptobrevin-binding protein</fullName>
    </submittedName>
</protein>
<dbReference type="Pfam" id="PF00635">
    <property type="entry name" value="Motile_Sperm"/>
    <property type="match status" value="1"/>
</dbReference>
<name>A0AAJ6QUL0_9ACAR</name>
<feature type="region of interest" description="Disordered" evidence="7">
    <location>
        <begin position="175"/>
        <end position="211"/>
    </location>
</feature>
<dbReference type="KEGG" id="goe:100906170"/>
<comment type="similarity">
    <text evidence="2">Belongs to the VAMP-associated protein (VAP) (TC 9.B.17) family.</text>
</comment>
<dbReference type="GO" id="GO:0061817">
    <property type="term" value="P:endoplasmic reticulum-plasma membrane tethering"/>
    <property type="evidence" value="ECO:0007669"/>
    <property type="project" value="TreeGrafter"/>
</dbReference>
<evidence type="ECO:0000256" key="7">
    <source>
        <dbReference type="SAM" id="MobiDB-lite"/>
    </source>
</evidence>
<accession>A0AAJ6QUL0</accession>
<dbReference type="Proteomes" id="UP000694867">
    <property type="component" value="Unplaced"/>
</dbReference>
<evidence type="ECO:0000313" key="11">
    <source>
        <dbReference type="RefSeq" id="XP_003746311.1"/>
    </source>
</evidence>
<feature type="compositionally biased region" description="Basic and acidic residues" evidence="7">
    <location>
        <begin position="128"/>
        <end position="141"/>
    </location>
</feature>
<dbReference type="InterPro" id="IPR013783">
    <property type="entry name" value="Ig-like_fold"/>
</dbReference>
<feature type="region of interest" description="Disordered" evidence="7">
    <location>
        <begin position="126"/>
        <end position="160"/>
    </location>
</feature>
<keyword evidence="3 8" id="KW-0812">Transmembrane</keyword>
<dbReference type="GO" id="GO:0005789">
    <property type="term" value="C:endoplasmic reticulum membrane"/>
    <property type="evidence" value="ECO:0007669"/>
    <property type="project" value="InterPro"/>
</dbReference>
<dbReference type="PROSITE" id="PS50202">
    <property type="entry name" value="MSP"/>
    <property type="match status" value="1"/>
</dbReference>
<dbReference type="InterPro" id="IPR008962">
    <property type="entry name" value="PapD-like_sf"/>
</dbReference>
<proteinExistence type="inferred from homology"/>